<comment type="caution">
    <text evidence="11">The sequence shown here is derived from an EMBL/GenBank/DDBJ whole genome shotgun (WGS) entry which is preliminary data.</text>
</comment>
<organism evidence="11 12">
    <name type="scientific">Bifiguratus adelaidae</name>
    <dbReference type="NCBI Taxonomy" id="1938954"/>
    <lineage>
        <taxon>Eukaryota</taxon>
        <taxon>Fungi</taxon>
        <taxon>Fungi incertae sedis</taxon>
        <taxon>Mucoromycota</taxon>
        <taxon>Mucoromycotina</taxon>
        <taxon>Endogonomycetes</taxon>
        <taxon>Endogonales</taxon>
        <taxon>Endogonales incertae sedis</taxon>
        <taxon>Bifiguratus</taxon>
    </lineage>
</organism>
<dbReference type="InterPro" id="IPR000232">
    <property type="entry name" value="HSF_DNA-bd"/>
</dbReference>
<dbReference type="OrthoDB" id="60033at2759"/>
<keyword evidence="8" id="KW-0175">Coiled coil</keyword>
<feature type="compositionally biased region" description="Low complexity" evidence="9">
    <location>
        <begin position="298"/>
        <end position="310"/>
    </location>
</feature>
<keyword evidence="4" id="KW-0238">DNA-binding</keyword>
<feature type="coiled-coil region" evidence="8">
    <location>
        <begin position="159"/>
        <end position="186"/>
    </location>
</feature>
<proteinExistence type="inferred from homology"/>
<feature type="region of interest" description="Disordered" evidence="9">
    <location>
        <begin position="256"/>
        <end position="421"/>
    </location>
</feature>
<feature type="region of interest" description="Disordered" evidence="9">
    <location>
        <begin position="1"/>
        <end position="24"/>
    </location>
</feature>
<evidence type="ECO:0000256" key="8">
    <source>
        <dbReference type="SAM" id="Coils"/>
    </source>
</evidence>
<protein>
    <recommendedName>
        <fullName evidence="10">HSF-type DNA-binding domain-containing protein</fullName>
    </recommendedName>
</protein>
<dbReference type="PANTHER" id="PTHR10015">
    <property type="entry name" value="HEAT SHOCK TRANSCRIPTION FACTOR"/>
    <property type="match status" value="1"/>
</dbReference>
<gene>
    <name evidence="11" type="ORF">BZG36_01068</name>
</gene>
<keyword evidence="12" id="KW-1185">Reference proteome</keyword>
<dbReference type="Proteomes" id="UP000242875">
    <property type="component" value="Unassembled WGS sequence"/>
</dbReference>
<feature type="compositionally biased region" description="Low complexity" evidence="9">
    <location>
        <begin position="344"/>
        <end position="355"/>
    </location>
</feature>
<sequence length="421" mass="47324">MESFYADQPPSQTISPPSSGSGASMDAIVPKSQAAFVNKLYTMVEDESIQHLICWSSSGDVFSVSNPTEFSKEVLPQYFKHNNWQSFVRQLNMYGFHKVNDMFHASPNSESQAWEFSHPDFRRGAVDLLQNIKRKSSRPGTGIESPMIKAPGQRNGSDMDERESRIEELEKQISDMTHRFKQLQDAYINVCEDQKDVRAIQSRQQSVMQNLVGLLAMAWKDESGPEVAKRNYTLDLIQQDVSRLISETSYHQTTLQRHLSYRGSPSSSASSRHDVDNSHSWRSPRINELKPNTYPLGSSSSQDRTSSYTSPREKDRDIRNEPYGSPFNPTISRLDVPPEPVDPSSPNKLSSSAAAPPRPSMANRTSSATLSFGRDSNLLNPLHAKDGEQGQNHDRERPSSSPYTSYASPSSEMADKKRRVD</sequence>
<evidence type="ECO:0000256" key="1">
    <source>
        <dbReference type="ARBA" id="ARBA00004123"/>
    </source>
</evidence>
<evidence type="ECO:0000313" key="12">
    <source>
        <dbReference type="Proteomes" id="UP000242875"/>
    </source>
</evidence>
<dbReference type="FunFam" id="1.10.10.10:FF:000027">
    <property type="entry name" value="Heat shock transcription factor 1"/>
    <property type="match status" value="1"/>
</dbReference>
<feature type="region of interest" description="Disordered" evidence="9">
    <location>
        <begin position="136"/>
        <end position="158"/>
    </location>
</feature>
<dbReference type="AlphaFoldDB" id="A0A261Y646"/>
<dbReference type="SUPFAM" id="SSF46785">
    <property type="entry name" value="Winged helix' DNA-binding domain"/>
    <property type="match status" value="1"/>
</dbReference>
<evidence type="ECO:0000256" key="6">
    <source>
        <dbReference type="ARBA" id="ARBA00023242"/>
    </source>
</evidence>
<comment type="similarity">
    <text evidence="2 7">Belongs to the HSF family.</text>
</comment>
<keyword evidence="3" id="KW-0805">Transcription regulation</keyword>
<dbReference type="PANTHER" id="PTHR10015:SF427">
    <property type="entry name" value="HEAT SHOCK FACTOR PROTEIN"/>
    <property type="match status" value="1"/>
</dbReference>
<evidence type="ECO:0000313" key="11">
    <source>
        <dbReference type="EMBL" id="OZJ06075.1"/>
    </source>
</evidence>
<feature type="compositionally biased region" description="Low complexity" evidence="9">
    <location>
        <begin position="261"/>
        <end position="270"/>
    </location>
</feature>
<feature type="compositionally biased region" description="Low complexity" evidence="9">
    <location>
        <begin position="8"/>
        <end position="22"/>
    </location>
</feature>
<dbReference type="Pfam" id="PF00447">
    <property type="entry name" value="HSF_DNA-bind"/>
    <property type="match status" value="1"/>
</dbReference>
<dbReference type="EMBL" id="MVBO01000007">
    <property type="protein sequence ID" value="OZJ06075.1"/>
    <property type="molecule type" value="Genomic_DNA"/>
</dbReference>
<dbReference type="InterPro" id="IPR036388">
    <property type="entry name" value="WH-like_DNA-bd_sf"/>
</dbReference>
<keyword evidence="6" id="KW-0539">Nucleus</keyword>
<dbReference type="PRINTS" id="PR00056">
    <property type="entry name" value="HSFDOMAIN"/>
</dbReference>
<feature type="compositionally biased region" description="Low complexity" evidence="9">
    <location>
        <begin position="399"/>
        <end position="411"/>
    </location>
</feature>
<dbReference type="SMART" id="SM00415">
    <property type="entry name" value="HSF"/>
    <property type="match status" value="1"/>
</dbReference>
<evidence type="ECO:0000256" key="2">
    <source>
        <dbReference type="ARBA" id="ARBA00006403"/>
    </source>
</evidence>
<evidence type="ECO:0000259" key="10">
    <source>
        <dbReference type="SMART" id="SM00415"/>
    </source>
</evidence>
<feature type="compositionally biased region" description="Basic and acidic residues" evidence="9">
    <location>
        <begin position="383"/>
        <end position="398"/>
    </location>
</feature>
<dbReference type="GO" id="GO:0003700">
    <property type="term" value="F:DNA-binding transcription factor activity"/>
    <property type="evidence" value="ECO:0007669"/>
    <property type="project" value="InterPro"/>
</dbReference>
<evidence type="ECO:0000256" key="3">
    <source>
        <dbReference type="ARBA" id="ARBA00023015"/>
    </source>
</evidence>
<comment type="subcellular location">
    <subcellularLocation>
        <location evidence="1">Nucleus</location>
    </subcellularLocation>
</comment>
<dbReference type="GO" id="GO:0005634">
    <property type="term" value="C:nucleus"/>
    <property type="evidence" value="ECO:0007669"/>
    <property type="project" value="UniProtKB-SubCell"/>
</dbReference>
<feature type="domain" description="HSF-type DNA-binding" evidence="10">
    <location>
        <begin position="32"/>
        <end position="135"/>
    </location>
</feature>
<evidence type="ECO:0000256" key="5">
    <source>
        <dbReference type="ARBA" id="ARBA00023163"/>
    </source>
</evidence>
<dbReference type="Gene3D" id="1.10.10.10">
    <property type="entry name" value="Winged helix-like DNA-binding domain superfamily/Winged helix DNA-binding domain"/>
    <property type="match status" value="1"/>
</dbReference>
<dbReference type="GO" id="GO:0043565">
    <property type="term" value="F:sequence-specific DNA binding"/>
    <property type="evidence" value="ECO:0007669"/>
    <property type="project" value="InterPro"/>
</dbReference>
<keyword evidence="5" id="KW-0804">Transcription</keyword>
<accession>A0A261Y646</accession>
<reference evidence="11 12" key="1">
    <citation type="journal article" date="2017" name="Mycologia">
        <title>Bifiguratus adelaidae, gen. et sp. nov., a new member of Mucoromycotina in endophytic and soil-dwelling habitats.</title>
        <authorList>
            <person name="Torres-Cruz T.J."/>
            <person name="Billingsley Tobias T.L."/>
            <person name="Almatruk M."/>
            <person name="Hesse C."/>
            <person name="Kuske C.R."/>
            <person name="Desiro A."/>
            <person name="Benucci G.M."/>
            <person name="Bonito G."/>
            <person name="Stajich J.E."/>
            <person name="Dunlap C."/>
            <person name="Arnold A.E."/>
            <person name="Porras-Alfaro A."/>
        </authorList>
    </citation>
    <scope>NUCLEOTIDE SEQUENCE [LARGE SCALE GENOMIC DNA]</scope>
    <source>
        <strain evidence="11 12">AZ0501</strain>
    </source>
</reference>
<evidence type="ECO:0000256" key="4">
    <source>
        <dbReference type="ARBA" id="ARBA00023125"/>
    </source>
</evidence>
<evidence type="ECO:0000256" key="7">
    <source>
        <dbReference type="RuleBase" id="RU004020"/>
    </source>
</evidence>
<name>A0A261Y646_9FUNG</name>
<evidence type="ECO:0000256" key="9">
    <source>
        <dbReference type="SAM" id="MobiDB-lite"/>
    </source>
</evidence>
<dbReference type="InterPro" id="IPR036390">
    <property type="entry name" value="WH_DNA-bd_sf"/>
</dbReference>
<feature type="compositionally biased region" description="Basic and acidic residues" evidence="9">
    <location>
        <begin position="311"/>
        <end position="320"/>
    </location>
</feature>